<accession>A0A4Y3J4S2</accession>
<evidence type="ECO:0000256" key="7">
    <source>
        <dbReference type="ARBA" id="ARBA00043224"/>
    </source>
</evidence>
<evidence type="ECO:0000256" key="5">
    <source>
        <dbReference type="ARBA" id="ARBA00037900"/>
    </source>
</evidence>
<dbReference type="GO" id="GO:0008936">
    <property type="term" value="F:nicotinamidase activity"/>
    <property type="evidence" value="ECO:0007669"/>
    <property type="project" value="UniProtKB-EC"/>
</dbReference>
<dbReference type="CDD" id="cd01011">
    <property type="entry name" value="nicotinamidase"/>
    <property type="match status" value="1"/>
</dbReference>
<proteinExistence type="inferred from homology"/>
<evidence type="ECO:0000256" key="2">
    <source>
        <dbReference type="ARBA" id="ARBA00022642"/>
    </source>
</evidence>
<reference evidence="10 11" key="1">
    <citation type="submission" date="2019-06" db="EMBL/GenBank/DDBJ databases">
        <title>Whole genome shotgun sequence of Acinetobacter pittii NBRC 110514.</title>
        <authorList>
            <person name="Hosoyama A."/>
            <person name="Uohara A."/>
            <person name="Ohji S."/>
            <person name="Ichikawa N."/>
        </authorList>
    </citation>
    <scope>NUCLEOTIDE SEQUENCE [LARGE SCALE GENOMIC DNA]</scope>
    <source>
        <strain evidence="10 11">NBRC 110514</strain>
    </source>
</reference>
<dbReference type="InterPro" id="IPR036380">
    <property type="entry name" value="Isochorismatase-like_sf"/>
</dbReference>
<dbReference type="Pfam" id="PF00857">
    <property type="entry name" value="Isochorismatase"/>
    <property type="match status" value="1"/>
</dbReference>
<dbReference type="AlphaFoldDB" id="A0A4Y3J4S2"/>
<gene>
    <name evidence="10" type="primary">pncA</name>
    <name evidence="10" type="ORF">PA3_06140</name>
</gene>
<dbReference type="PANTHER" id="PTHR11080">
    <property type="entry name" value="PYRAZINAMIDASE/NICOTINAMIDASE"/>
    <property type="match status" value="1"/>
</dbReference>
<evidence type="ECO:0000256" key="3">
    <source>
        <dbReference type="ARBA" id="ARBA00022723"/>
    </source>
</evidence>
<evidence type="ECO:0000313" key="11">
    <source>
        <dbReference type="Proteomes" id="UP000317717"/>
    </source>
</evidence>
<dbReference type="NCBIfam" id="NF008623">
    <property type="entry name" value="PRK11609.1"/>
    <property type="match status" value="1"/>
</dbReference>
<dbReference type="SUPFAM" id="SSF52499">
    <property type="entry name" value="Isochorismatase-like hydrolases"/>
    <property type="match status" value="1"/>
</dbReference>
<sequence length="233" mass="25753">MGFFCGKIECNFPIGIEDDMKMNKQPQNAVLIVVDVQNGFTPGGNLAVADADIIIPTINQLAGCFENVVLTQDWHPDNHISFAANHLGKQPFETIELDYGPQVLWPKHCVQGTQDAEFHPDLNIPTAQLIIRKGFHAHIDSYSAFMEADHATMTGLTSYLKERGIDTVYVVGIATDFCVAWTALDAVKQGFKTLVVEDACKGIDLNGSLEHAWQTMQRQGVVRIQSTDLLSKH</sequence>
<keyword evidence="4" id="KW-0378">Hydrolase</keyword>
<dbReference type="InterPro" id="IPR052347">
    <property type="entry name" value="Isochorismatase_Nicotinamidase"/>
</dbReference>
<dbReference type="EMBL" id="BJLJ01000004">
    <property type="protein sequence ID" value="GEA66456.1"/>
    <property type="molecule type" value="Genomic_DNA"/>
</dbReference>
<feature type="domain" description="Isochorismatase-like" evidence="9">
    <location>
        <begin position="30"/>
        <end position="222"/>
    </location>
</feature>
<evidence type="ECO:0000313" key="10">
    <source>
        <dbReference type="EMBL" id="GEA66456.1"/>
    </source>
</evidence>
<dbReference type="FunFam" id="3.40.50.850:FF:000006">
    <property type="entry name" value="Bifunctional pyrazinamidase/nicotinamidase"/>
    <property type="match status" value="1"/>
</dbReference>
<keyword evidence="3" id="KW-0479">Metal-binding</keyword>
<dbReference type="InterPro" id="IPR000868">
    <property type="entry name" value="Isochorismatase-like_dom"/>
</dbReference>
<keyword evidence="2" id="KW-0662">Pyridine nucleotide biosynthesis</keyword>
<comment type="similarity">
    <text evidence="1">Belongs to the isochorismatase family.</text>
</comment>
<evidence type="ECO:0000256" key="6">
    <source>
        <dbReference type="ARBA" id="ARBA00039017"/>
    </source>
</evidence>
<protein>
    <recommendedName>
        <fullName evidence="8">Nicotinamidase</fullName>
        <ecNumber evidence="6">3.5.1.19</ecNumber>
    </recommendedName>
    <alternativeName>
        <fullName evidence="7">Nicotinamide deamidase</fullName>
    </alternativeName>
</protein>
<evidence type="ECO:0000259" key="9">
    <source>
        <dbReference type="Pfam" id="PF00857"/>
    </source>
</evidence>
<dbReference type="GO" id="GO:0046872">
    <property type="term" value="F:metal ion binding"/>
    <property type="evidence" value="ECO:0007669"/>
    <property type="project" value="UniProtKB-KW"/>
</dbReference>
<dbReference type="Gene3D" id="3.40.50.850">
    <property type="entry name" value="Isochorismatase-like"/>
    <property type="match status" value="1"/>
</dbReference>
<comment type="pathway">
    <text evidence="5">Cofactor biosynthesis; nicotinate biosynthesis; nicotinate from nicotinamide: step 1/1.</text>
</comment>
<name>A0A4Y3J4S2_ACIPI</name>
<evidence type="ECO:0000256" key="4">
    <source>
        <dbReference type="ARBA" id="ARBA00022801"/>
    </source>
</evidence>
<dbReference type="Proteomes" id="UP000317717">
    <property type="component" value="Unassembled WGS sequence"/>
</dbReference>
<evidence type="ECO:0000256" key="8">
    <source>
        <dbReference type="ARBA" id="ARBA00072277"/>
    </source>
</evidence>
<dbReference type="GO" id="GO:0019363">
    <property type="term" value="P:pyridine nucleotide biosynthetic process"/>
    <property type="evidence" value="ECO:0007669"/>
    <property type="project" value="UniProtKB-KW"/>
</dbReference>
<organism evidence="10 11">
    <name type="scientific">Acinetobacter pittii</name>
    <name type="common">Acinetobacter genomosp. 3</name>
    <dbReference type="NCBI Taxonomy" id="48296"/>
    <lineage>
        <taxon>Bacteria</taxon>
        <taxon>Pseudomonadati</taxon>
        <taxon>Pseudomonadota</taxon>
        <taxon>Gammaproteobacteria</taxon>
        <taxon>Moraxellales</taxon>
        <taxon>Moraxellaceae</taxon>
        <taxon>Acinetobacter</taxon>
        <taxon>Acinetobacter calcoaceticus/baumannii complex</taxon>
    </lineage>
</organism>
<evidence type="ECO:0000256" key="1">
    <source>
        <dbReference type="ARBA" id="ARBA00006336"/>
    </source>
</evidence>
<dbReference type="EC" id="3.5.1.19" evidence="6"/>
<dbReference type="PANTHER" id="PTHR11080:SF2">
    <property type="entry name" value="LD05707P"/>
    <property type="match status" value="1"/>
</dbReference>
<comment type="caution">
    <text evidence="10">The sequence shown here is derived from an EMBL/GenBank/DDBJ whole genome shotgun (WGS) entry which is preliminary data.</text>
</comment>